<evidence type="ECO:0000313" key="2">
    <source>
        <dbReference type="EMBL" id="SDC47747.1"/>
    </source>
</evidence>
<gene>
    <name evidence="2" type="ORF">SAMN05421732_10765</name>
</gene>
<evidence type="ECO:0000313" key="3">
    <source>
        <dbReference type="Proteomes" id="UP000243468"/>
    </source>
</evidence>
<organism evidence="2 3">
    <name type="scientific">Acinetobacter kookii</name>
    <dbReference type="NCBI Taxonomy" id="1226327"/>
    <lineage>
        <taxon>Bacteria</taxon>
        <taxon>Pseudomonadati</taxon>
        <taxon>Pseudomonadota</taxon>
        <taxon>Gammaproteobacteria</taxon>
        <taxon>Moraxellales</taxon>
        <taxon>Moraxellaceae</taxon>
        <taxon>Acinetobacter</taxon>
    </lineage>
</organism>
<dbReference type="STRING" id="1226327.SAMN05421732_10765"/>
<feature type="transmembrane region" description="Helical" evidence="1">
    <location>
        <begin position="106"/>
        <end position="125"/>
    </location>
</feature>
<dbReference type="RefSeq" id="WP_092820056.1">
    <property type="nucleotide sequence ID" value="NZ_BAABKJ010000009.1"/>
</dbReference>
<name>A0A1G6LXB3_9GAMM</name>
<protein>
    <submittedName>
        <fullName evidence="2">Invasion gene expression up-regulator, SirB</fullName>
    </submittedName>
</protein>
<reference evidence="3" key="1">
    <citation type="submission" date="2016-09" db="EMBL/GenBank/DDBJ databases">
        <authorList>
            <person name="Varghese N."/>
            <person name="Submissions S."/>
        </authorList>
    </citation>
    <scope>NUCLEOTIDE SEQUENCE [LARGE SCALE GENOMIC DNA]</scope>
    <source>
        <strain evidence="3">ANC 4667</strain>
    </source>
</reference>
<keyword evidence="1" id="KW-0472">Membrane</keyword>
<keyword evidence="1" id="KW-0812">Transmembrane</keyword>
<feature type="transmembrane region" description="Helical" evidence="1">
    <location>
        <begin position="74"/>
        <end position="94"/>
    </location>
</feature>
<keyword evidence="3" id="KW-1185">Reference proteome</keyword>
<feature type="transmembrane region" description="Helical" evidence="1">
    <location>
        <begin position="45"/>
        <end position="68"/>
    </location>
</feature>
<dbReference type="AlphaFoldDB" id="A0A1G6LXB3"/>
<dbReference type="EMBL" id="FMYO01000007">
    <property type="protein sequence ID" value="SDC47747.1"/>
    <property type="molecule type" value="Genomic_DNA"/>
</dbReference>
<feature type="transmembrane region" description="Helical" evidence="1">
    <location>
        <begin position="12"/>
        <end position="33"/>
    </location>
</feature>
<sequence length="130" mass="14454">MDMQLTVKIVHMIAVTLLIGAILARAFTLFVGVKDNQPNPVARKFLVAWQHLAMTVIVLTGLTSLVIKNFEVQSWFYAKIILFLVLFSSLIKAYKKDDSILLVQRRAGLMIAVVALIAIMGLVIIKPNFG</sequence>
<dbReference type="OrthoDB" id="6713299at2"/>
<evidence type="ECO:0000256" key="1">
    <source>
        <dbReference type="SAM" id="Phobius"/>
    </source>
</evidence>
<accession>A0A1G6LXB3</accession>
<dbReference type="Proteomes" id="UP000243468">
    <property type="component" value="Unassembled WGS sequence"/>
</dbReference>
<proteinExistence type="predicted"/>
<keyword evidence="1" id="KW-1133">Transmembrane helix</keyword>